<evidence type="ECO:0000313" key="5">
    <source>
        <dbReference type="Proteomes" id="UP001501771"/>
    </source>
</evidence>
<reference evidence="4 5" key="1">
    <citation type="journal article" date="2019" name="Int. J. Syst. Evol. Microbiol.">
        <title>The Global Catalogue of Microorganisms (GCM) 10K type strain sequencing project: providing services to taxonomists for standard genome sequencing and annotation.</title>
        <authorList>
            <consortium name="The Broad Institute Genomics Platform"/>
            <consortium name="The Broad Institute Genome Sequencing Center for Infectious Disease"/>
            <person name="Wu L."/>
            <person name="Ma J."/>
        </authorList>
    </citation>
    <scope>NUCLEOTIDE SEQUENCE [LARGE SCALE GENOMIC DNA]</scope>
    <source>
        <strain evidence="4 5">JCM 16022</strain>
    </source>
</reference>
<keyword evidence="2" id="KW-0808">Transferase</keyword>
<dbReference type="GO" id="GO:0008168">
    <property type="term" value="F:methyltransferase activity"/>
    <property type="evidence" value="ECO:0007669"/>
    <property type="project" value="UniProtKB-KW"/>
</dbReference>
<protein>
    <submittedName>
        <fullName evidence="4">Class I SAM-dependent methyltransferase</fullName>
    </submittedName>
</protein>
<dbReference type="InterPro" id="IPR029063">
    <property type="entry name" value="SAM-dependent_MTases_sf"/>
</dbReference>
<feature type="domain" description="Methyltransferase" evidence="3">
    <location>
        <begin position="54"/>
        <end position="144"/>
    </location>
</feature>
<gene>
    <name evidence="4" type="ORF">GCM10009844_31940</name>
</gene>
<dbReference type="PANTHER" id="PTHR43861:SF1">
    <property type="entry name" value="TRANS-ACONITATE 2-METHYLTRANSFERASE"/>
    <property type="match status" value="1"/>
</dbReference>
<proteinExistence type="predicted"/>
<keyword evidence="5" id="KW-1185">Reference proteome</keyword>
<evidence type="ECO:0000313" key="4">
    <source>
        <dbReference type="EMBL" id="GAA2150686.1"/>
    </source>
</evidence>
<sequence length="223" mass="24132">MTEPQDVIDTRTSYAAFATEYTEHVRHELDRFPLARALLAHFAELVHADGGGPVADLGCGPGRVAAHLAGLGLDVLGIDLTPRMVEIARREHPSLRFEVGTMAALELPDDGLAGALAWYSIIHTPHARLPVVFAELHRVLVPGGHLLLAFQVGDEPVRPAEMAGHPVTLTFHRHQVDAVAELARGAGLEVVVRTRQERQEHEPTAQGFVLARKPVRPGVATVP</sequence>
<evidence type="ECO:0000256" key="1">
    <source>
        <dbReference type="ARBA" id="ARBA00022603"/>
    </source>
</evidence>
<dbReference type="Gene3D" id="3.40.50.150">
    <property type="entry name" value="Vaccinia Virus protein VP39"/>
    <property type="match status" value="1"/>
</dbReference>
<evidence type="ECO:0000256" key="2">
    <source>
        <dbReference type="ARBA" id="ARBA00022679"/>
    </source>
</evidence>
<evidence type="ECO:0000259" key="3">
    <source>
        <dbReference type="Pfam" id="PF13649"/>
    </source>
</evidence>
<dbReference type="InterPro" id="IPR041698">
    <property type="entry name" value="Methyltransf_25"/>
</dbReference>
<dbReference type="Pfam" id="PF13649">
    <property type="entry name" value="Methyltransf_25"/>
    <property type="match status" value="1"/>
</dbReference>
<accession>A0ABN2ZZA4</accession>
<dbReference type="PANTHER" id="PTHR43861">
    <property type="entry name" value="TRANS-ACONITATE 2-METHYLTRANSFERASE-RELATED"/>
    <property type="match status" value="1"/>
</dbReference>
<organism evidence="4 5">
    <name type="scientific">Nocardioides koreensis</name>
    <dbReference type="NCBI Taxonomy" id="433651"/>
    <lineage>
        <taxon>Bacteria</taxon>
        <taxon>Bacillati</taxon>
        <taxon>Actinomycetota</taxon>
        <taxon>Actinomycetes</taxon>
        <taxon>Propionibacteriales</taxon>
        <taxon>Nocardioidaceae</taxon>
        <taxon>Nocardioides</taxon>
    </lineage>
</organism>
<name>A0ABN2ZZA4_9ACTN</name>
<dbReference type="RefSeq" id="WP_344154354.1">
    <property type="nucleotide sequence ID" value="NZ_BAAAQR010000010.1"/>
</dbReference>
<dbReference type="Proteomes" id="UP001501771">
    <property type="component" value="Unassembled WGS sequence"/>
</dbReference>
<comment type="caution">
    <text evidence="4">The sequence shown here is derived from an EMBL/GenBank/DDBJ whole genome shotgun (WGS) entry which is preliminary data.</text>
</comment>
<dbReference type="SUPFAM" id="SSF53335">
    <property type="entry name" value="S-adenosyl-L-methionine-dependent methyltransferases"/>
    <property type="match status" value="1"/>
</dbReference>
<dbReference type="GO" id="GO:0032259">
    <property type="term" value="P:methylation"/>
    <property type="evidence" value="ECO:0007669"/>
    <property type="project" value="UniProtKB-KW"/>
</dbReference>
<dbReference type="CDD" id="cd02440">
    <property type="entry name" value="AdoMet_MTases"/>
    <property type="match status" value="1"/>
</dbReference>
<dbReference type="EMBL" id="BAAAQR010000010">
    <property type="protein sequence ID" value="GAA2150686.1"/>
    <property type="molecule type" value="Genomic_DNA"/>
</dbReference>
<keyword evidence="1 4" id="KW-0489">Methyltransferase</keyword>